<feature type="signal peptide" evidence="1">
    <location>
        <begin position="1"/>
        <end position="22"/>
    </location>
</feature>
<dbReference type="KEGG" id="tli:Tlie_1611"/>
<gene>
    <name evidence="2" type="ordered locus">Tlie_1611</name>
</gene>
<keyword evidence="3" id="KW-1185">Reference proteome</keyword>
<sequence length="52" mass="5650">MKLKAVILMFAFVLVFVSPVLAQEVVFSDEARKAMAKMGNEGYISLQNIGSG</sequence>
<dbReference type="Proteomes" id="UP000005868">
    <property type="component" value="Chromosome"/>
</dbReference>
<reference evidence="2 3" key="2">
    <citation type="journal article" date="2012" name="Stand. Genomic Sci.">
        <title>Genome sequence of the moderately thermophilic, amino-acid-degrading and sulfur-reducing bacterium Thermovirga lienii type strain (Cas60314(T)).</title>
        <authorList>
            <person name="Goker M."/>
            <person name="Saunders E."/>
            <person name="Lapidus A."/>
            <person name="Nolan M."/>
            <person name="Lucas S."/>
            <person name="Hammon N."/>
            <person name="Deshpande S."/>
            <person name="Cheng J.F."/>
            <person name="Han C."/>
            <person name="Tapia R."/>
            <person name="Goodwin L.A."/>
            <person name="Pitluck S."/>
            <person name="Liolios K."/>
            <person name="Mavromatis K."/>
            <person name="Pagani I."/>
            <person name="Ivanova N."/>
            <person name="Mikhailova N."/>
            <person name="Pati A."/>
            <person name="Chen A."/>
            <person name="Palaniappan K."/>
            <person name="Land M."/>
            <person name="Chang Y.J."/>
            <person name="Jeffries C.D."/>
            <person name="Brambilla E.M."/>
            <person name="Rohde M."/>
            <person name="Spring S."/>
            <person name="Detter J.C."/>
            <person name="Woyke T."/>
            <person name="Bristow J."/>
            <person name="Eisen J.A."/>
            <person name="Markowitz V."/>
            <person name="Hugenholtz P."/>
            <person name="Kyrpides N.C."/>
            <person name="Klenk H.P."/>
        </authorList>
    </citation>
    <scope>NUCLEOTIDE SEQUENCE [LARGE SCALE GENOMIC DNA]</scope>
    <source>
        <strain evidence="3">ATCC BAA-1197 / DSM 17291 / Cas60314</strain>
    </source>
</reference>
<protein>
    <submittedName>
        <fullName evidence="2">Uncharacterized protein</fullName>
    </submittedName>
</protein>
<reference evidence="3" key="1">
    <citation type="submission" date="2011-10" db="EMBL/GenBank/DDBJ databases">
        <title>The complete genome of chromosome of Thermovirga lienii DSM 17291.</title>
        <authorList>
            <consortium name="US DOE Joint Genome Institute (JGI-PGF)"/>
            <person name="Lucas S."/>
            <person name="Copeland A."/>
            <person name="Lapidus A."/>
            <person name="Glavina del Rio T."/>
            <person name="Dalin E."/>
            <person name="Tice H."/>
            <person name="Bruce D."/>
            <person name="Goodwin L."/>
            <person name="Pitluck S."/>
            <person name="Peters L."/>
            <person name="Mikhailova N."/>
            <person name="Saunders E."/>
            <person name="Kyrpides N."/>
            <person name="Mavromatis K."/>
            <person name="Ivanova N."/>
            <person name="Last F.I."/>
            <person name="Brettin T."/>
            <person name="Detter J.C."/>
            <person name="Han C."/>
            <person name="Larimer F."/>
            <person name="Land M."/>
            <person name="Hauser L."/>
            <person name="Markowitz V."/>
            <person name="Cheng J.-F."/>
            <person name="Hugenholtz P."/>
            <person name="Woyke T."/>
            <person name="Wu D."/>
            <person name="Spring S."/>
            <person name="Schroeder M."/>
            <person name="Brambilla E.-M."/>
            <person name="Klenk H.-P."/>
            <person name="Eisen J.A."/>
        </authorList>
    </citation>
    <scope>NUCLEOTIDE SEQUENCE [LARGE SCALE GENOMIC DNA]</scope>
    <source>
        <strain evidence="3">ATCC BAA-1197 / DSM 17291 / Cas60314</strain>
    </source>
</reference>
<keyword evidence="1" id="KW-0732">Signal</keyword>
<evidence type="ECO:0000313" key="2">
    <source>
        <dbReference type="EMBL" id="AER67333.1"/>
    </source>
</evidence>
<name>G7V7S9_THELD</name>
<evidence type="ECO:0000313" key="3">
    <source>
        <dbReference type="Proteomes" id="UP000005868"/>
    </source>
</evidence>
<feature type="chain" id="PRO_5003504517" evidence="1">
    <location>
        <begin position="23"/>
        <end position="52"/>
    </location>
</feature>
<organism evidence="2 3">
    <name type="scientific">Thermovirga lienii (strain ATCC BAA-1197 / DSM 17291 / Cas60314)</name>
    <dbReference type="NCBI Taxonomy" id="580340"/>
    <lineage>
        <taxon>Bacteria</taxon>
        <taxon>Thermotogati</taxon>
        <taxon>Synergistota</taxon>
        <taxon>Synergistia</taxon>
        <taxon>Synergistales</taxon>
        <taxon>Thermovirgaceae</taxon>
        <taxon>Thermovirga</taxon>
    </lineage>
</organism>
<dbReference type="STRING" id="580340.Tlie_1611"/>
<evidence type="ECO:0000256" key="1">
    <source>
        <dbReference type="SAM" id="SignalP"/>
    </source>
</evidence>
<accession>G7V7S9</accession>
<proteinExistence type="predicted"/>
<dbReference type="EMBL" id="CP003096">
    <property type="protein sequence ID" value="AER67333.1"/>
    <property type="molecule type" value="Genomic_DNA"/>
</dbReference>
<dbReference type="AlphaFoldDB" id="G7V7S9"/>
<dbReference type="HOGENOM" id="CLU_3085744_0_0_0"/>